<dbReference type="RefSeq" id="WP_321391785.1">
    <property type="nucleotide sequence ID" value="NZ_CP139487.1"/>
</dbReference>
<protein>
    <submittedName>
        <fullName evidence="2">Uncharacterized protein</fullName>
    </submittedName>
</protein>
<name>A0AAX4HL04_9BACT</name>
<organism evidence="2 3">
    <name type="scientific">Peredibacter starrii</name>
    <dbReference type="NCBI Taxonomy" id="28202"/>
    <lineage>
        <taxon>Bacteria</taxon>
        <taxon>Pseudomonadati</taxon>
        <taxon>Bdellovibrionota</taxon>
        <taxon>Bacteriovoracia</taxon>
        <taxon>Bacteriovoracales</taxon>
        <taxon>Bacteriovoracaceae</taxon>
        <taxon>Peredibacter</taxon>
    </lineage>
</organism>
<dbReference type="AlphaFoldDB" id="A0AAX4HL04"/>
<proteinExistence type="predicted"/>
<dbReference type="KEGG" id="psti:SOO65_14900"/>
<dbReference type="EMBL" id="CP139487">
    <property type="protein sequence ID" value="WPU63982.1"/>
    <property type="molecule type" value="Genomic_DNA"/>
</dbReference>
<dbReference type="Proteomes" id="UP001324634">
    <property type="component" value="Chromosome"/>
</dbReference>
<accession>A0AAX4HL04</accession>
<evidence type="ECO:0000313" key="2">
    <source>
        <dbReference type="EMBL" id="WPU63982.1"/>
    </source>
</evidence>
<sequence>MSDDEKKFKISELPDEGSSSSPKPPKKTVLRKDPDPRVEKLQLLSEREKVAVMTQTWFFDRPNWSFGWVIYVLILAGLQFSTPYEAYLAEIQLLDDNTMDLFGECSGTSRCILSF</sequence>
<feature type="compositionally biased region" description="Basic and acidic residues" evidence="1">
    <location>
        <begin position="1"/>
        <end position="12"/>
    </location>
</feature>
<keyword evidence="3" id="KW-1185">Reference proteome</keyword>
<gene>
    <name evidence="2" type="ORF">SOO65_14900</name>
</gene>
<feature type="region of interest" description="Disordered" evidence="1">
    <location>
        <begin position="1"/>
        <end position="33"/>
    </location>
</feature>
<evidence type="ECO:0000313" key="3">
    <source>
        <dbReference type="Proteomes" id="UP001324634"/>
    </source>
</evidence>
<evidence type="ECO:0000256" key="1">
    <source>
        <dbReference type="SAM" id="MobiDB-lite"/>
    </source>
</evidence>
<reference evidence="2 3" key="1">
    <citation type="submission" date="2023-11" db="EMBL/GenBank/DDBJ databases">
        <title>Peredibacter starrii A3.12.</title>
        <authorList>
            <person name="Mitchell R.J."/>
        </authorList>
    </citation>
    <scope>NUCLEOTIDE SEQUENCE [LARGE SCALE GENOMIC DNA]</scope>
    <source>
        <strain evidence="2 3">A3.12</strain>
    </source>
</reference>